<dbReference type="AlphaFoldDB" id="A0A4U9Y7J6"/>
<dbReference type="STRING" id="873448.STRPO_0524"/>
<sequence length="175" mass="20619">MLMKTISETYENHPEKPYINPKYELDLIKKPIPKRNMIRTKEGLLPGHIVMLWRISFGTYTTESPHHKYFYTTYGIDADKELAWLIAHDYVAIDSAFDSLKHISALQLKEFLKEKGFKGLSKMKRSDLDRIISQEYTEESLGQKFSLRSYRLLEKGKKTLLTHPEIIDLHPQKKY</sequence>
<gene>
    <name evidence="1" type="ORF">NCTC5385_01007</name>
</gene>
<evidence type="ECO:0000313" key="1">
    <source>
        <dbReference type="EMBL" id="VTS21875.1"/>
    </source>
</evidence>
<proteinExistence type="predicted"/>
<dbReference type="Proteomes" id="UP000304914">
    <property type="component" value="Chromosome"/>
</dbReference>
<name>A0A4U9Y7J6_9STRE</name>
<organism evidence="1 2">
    <name type="scientific">Streptococcus pseudoporcinus</name>
    <dbReference type="NCBI Taxonomy" id="361101"/>
    <lineage>
        <taxon>Bacteria</taxon>
        <taxon>Bacillati</taxon>
        <taxon>Bacillota</taxon>
        <taxon>Bacilli</taxon>
        <taxon>Lactobacillales</taxon>
        <taxon>Streptococcaceae</taxon>
        <taxon>Streptococcus</taxon>
    </lineage>
</organism>
<accession>A0A4U9Y7J6</accession>
<protein>
    <submittedName>
        <fullName evidence="1">Uncharacterized protein</fullName>
    </submittedName>
</protein>
<evidence type="ECO:0000313" key="2">
    <source>
        <dbReference type="Proteomes" id="UP000304914"/>
    </source>
</evidence>
<dbReference type="EMBL" id="LR594035">
    <property type="protein sequence ID" value="VTS21875.1"/>
    <property type="molecule type" value="Genomic_DNA"/>
</dbReference>
<reference evidence="1 2" key="1">
    <citation type="submission" date="2019-05" db="EMBL/GenBank/DDBJ databases">
        <authorList>
            <consortium name="Pathogen Informatics"/>
        </authorList>
    </citation>
    <scope>NUCLEOTIDE SEQUENCE [LARGE SCALE GENOMIC DNA]</scope>
    <source>
        <strain evidence="1 2">NCTC5385</strain>
    </source>
</reference>